<dbReference type="EMBL" id="AXZF01000190">
    <property type="protein sequence ID" value="ERT64015.1"/>
    <property type="molecule type" value="Genomic_DNA"/>
</dbReference>
<dbReference type="Proteomes" id="UP000017081">
    <property type="component" value="Unassembled WGS sequence"/>
</dbReference>
<sequence>MNKKNISSLTTPSFLVNLDALENNIKKYQNLADENLVELFPMLKTHKSSEITKMQIEAGAKGVLVGTLDEAESVVKKSGVTKVMLAYPVIGDSNLDRIIALSAQCDLFVAFDNEIPAIELSKKLGTNTINYQIIINSGLNRFGVSPEESVNLYNSLQKYPNLVFKGISTHTGQVYGFSKDHVNEITEKEINIMTLAKNLLIENGATVEFVATGTTPTFENAIKSKEITVSRPGNYVFFDAIQVALGAAEEKDCALTVLATVVSHPSEDLFILDCGSKCLGLDQGAHGNSLTKGFGIVKNHPELTVIGLSEEVAKVKKEGPTALKIGDKIEIIPNHSCSAANMTNYLIGHRAGTIEKIIEVDIRGNSRKISLD</sequence>
<evidence type="ECO:0000259" key="3">
    <source>
        <dbReference type="SMART" id="SM01119"/>
    </source>
</evidence>
<dbReference type="Gene3D" id="2.40.37.20">
    <property type="entry name" value="D-serine dehydratase-like domain"/>
    <property type="match status" value="1"/>
</dbReference>
<dbReference type="PANTHER" id="PTHR28004:SF2">
    <property type="entry name" value="D-SERINE DEHYDRATASE"/>
    <property type="match status" value="1"/>
</dbReference>
<dbReference type="SMART" id="SM01119">
    <property type="entry name" value="D-ser_dehydrat"/>
    <property type="match status" value="1"/>
</dbReference>
<dbReference type="Pfam" id="PF14031">
    <property type="entry name" value="D-ser_dehydrat"/>
    <property type="match status" value="1"/>
</dbReference>
<dbReference type="InterPro" id="IPR051466">
    <property type="entry name" value="D-amino_acid_metab_enzyme"/>
</dbReference>
<evidence type="ECO:0000313" key="5">
    <source>
        <dbReference type="Proteomes" id="UP000017081"/>
    </source>
</evidence>
<dbReference type="PANTHER" id="PTHR28004">
    <property type="entry name" value="ZGC:162816-RELATED"/>
    <property type="match status" value="1"/>
</dbReference>
<evidence type="ECO:0000313" key="4">
    <source>
        <dbReference type="EMBL" id="ERT64015.1"/>
    </source>
</evidence>
<protein>
    <recommendedName>
        <fullName evidence="3">D-serine dehydratase-like domain-containing protein</fullName>
    </recommendedName>
</protein>
<proteinExistence type="inferred from homology"/>
<comment type="caution">
    <text evidence="4">The sequence shown here is derived from an EMBL/GenBank/DDBJ whole genome shotgun (WGS) entry which is preliminary data.</text>
</comment>
<dbReference type="InterPro" id="IPR029066">
    <property type="entry name" value="PLP-binding_barrel"/>
</dbReference>
<dbReference type="Gene3D" id="3.20.20.10">
    <property type="entry name" value="Alanine racemase"/>
    <property type="match status" value="1"/>
</dbReference>
<organism evidence="4 5">
    <name type="scientific">Cetobacterium somerae ATCC BAA-474</name>
    <dbReference type="NCBI Taxonomy" id="1319815"/>
    <lineage>
        <taxon>Bacteria</taxon>
        <taxon>Fusobacteriati</taxon>
        <taxon>Fusobacteriota</taxon>
        <taxon>Fusobacteriia</taxon>
        <taxon>Fusobacteriales</taxon>
        <taxon>Fusobacteriaceae</taxon>
        <taxon>Cetobacterium</taxon>
    </lineage>
</organism>
<feature type="domain" description="D-serine dehydratase-like" evidence="3">
    <location>
        <begin position="254"/>
        <end position="350"/>
    </location>
</feature>
<keyword evidence="5" id="KW-1185">Reference proteome</keyword>
<dbReference type="SUPFAM" id="SSF51419">
    <property type="entry name" value="PLP-binding barrel"/>
    <property type="match status" value="1"/>
</dbReference>
<dbReference type="GO" id="GO:0008721">
    <property type="term" value="F:D-serine ammonia-lyase activity"/>
    <property type="evidence" value="ECO:0007669"/>
    <property type="project" value="TreeGrafter"/>
</dbReference>
<comment type="similarity">
    <text evidence="1">Belongs to the DSD1 family.</text>
</comment>
<dbReference type="eggNOG" id="COG3616">
    <property type="taxonomic scope" value="Bacteria"/>
</dbReference>
<reference evidence="4 5" key="1">
    <citation type="submission" date="2013-08" db="EMBL/GenBank/DDBJ databases">
        <authorList>
            <person name="Weinstock G."/>
            <person name="Sodergren E."/>
            <person name="Wylie T."/>
            <person name="Fulton L."/>
            <person name="Fulton R."/>
            <person name="Fronick C."/>
            <person name="O'Laughlin M."/>
            <person name="Godfrey J."/>
            <person name="Miner T."/>
            <person name="Herter B."/>
            <person name="Appelbaum E."/>
            <person name="Cordes M."/>
            <person name="Lek S."/>
            <person name="Wollam A."/>
            <person name="Pepin K.H."/>
            <person name="Palsikar V.B."/>
            <person name="Mitreva M."/>
            <person name="Wilson R.K."/>
        </authorList>
    </citation>
    <scope>NUCLEOTIDE SEQUENCE [LARGE SCALE GENOMIC DNA]</scope>
    <source>
        <strain evidence="4 5">ATCC BAA-474</strain>
    </source>
</reference>
<evidence type="ECO:0000256" key="1">
    <source>
        <dbReference type="ARBA" id="ARBA00005323"/>
    </source>
</evidence>
<dbReference type="InterPro" id="IPR026956">
    <property type="entry name" value="D-ser_dehydrat-like_dom"/>
</dbReference>
<dbReference type="InterPro" id="IPR001608">
    <property type="entry name" value="Ala_racemase_N"/>
</dbReference>
<dbReference type="InterPro" id="IPR042208">
    <property type="entry name" value="D-ser_dehydrat-like_sf"/>
</dbReference>
<evidence type="ECO:0000256" key="2">
    <source>
        <dbReference type="ARBA" id="ARBA00023239"/>
    </source>
</evidence>
<name>U7UXG6_9FUSO</name>
<dbReference type="Pfam" id="PF01168">
    <property type="entry name" value="Ala_racemase_N"/>
    <property type="match status" value="1"/>
</dbReference>
<keyword evidence="2" id="KW-0456">Lyase</keyword>
<accession>U7UXG6</accession>
<gene>
    <name evidence="4" type="ORF">HMPREF0202_02863</name>
</gene>
<dbReference type="GO" id="GO:0036088">
    <property type="term" value="P:D-serine catabolic process"/>
    <property type="evidence" value="ECO:0007669"/>
    <property type="project" value="TreeGrafter"/>
</dbReference>
<dbReference type="STRING" id="1319815.HMPREF0202_02863"/>
<dbReference type="HOGENOM" id="CLU_031639_2_1_0"/>
<dbReference type="RefSeq" id="WP_023052388.1">
    <property type="nucleotide sequence ID" value="NZ_CP173062.2"/>
</dbReference>
<dbReference type="AlphaFoldDB" id="U7UXG6"/>
<dbReference type="PATRIC" id="fig|1319815.3.peg.2718"/>